<dbReference type="EMBL" id="LNRQ01000008">
    <property type="protein sequence ID" value="KZM83993.1"/>
    <property type="molecule type" value="Genomic_DNA"/>
</dbReference>
<organism evidence="1">
    <name type="scientific">Daucus carota subsp. sativus</name>
    <name type="common">Carrot</name>
    <dbReference type="NCBI Taxonomy" id="79200"/>
    <lineage>
        <taxon>Eukaryota</taxon>
        <taxon>Viridiplantae</taxon>
        <taxon>Streptophyta</taxon>
        <taxon>Embryophyta</taxon>
        <taxon>Tracheophyta</taxon>
        <taxon>Spermatophyta</taxon>
        <taxon>Magnoliopsida</taxon>
        <taxon>eudicotyledons</taxon>
        <taxon>Gunneridae</taxon>
        <taxon>Pentapetalae</taxon>
        <taxon>asterids</taxon>
        <taxon>campanulids</taxon>
        <taxon>Apiales</taxon>
        <taxon>Apiaceae</taxon>
        <taxon>Apioideae</taxon>
        <taxon>Scandiceae</taxon>
        <taxon>Daucinae</taxon>
        <taxon>Daucus</taxon>
        <taxon>Daucus sect. Daucus</taxon>
    </lineage>
</organism>
<sequence>MSQAAKGDLYDETIKSNGQLAPAEISVEKGKDVMWKDVLTDSEEDRLALDIPQFADFLNSVPSTFEVGESSGQGDSEAWT</sequence>
<accession>A0A175YKJ6</accession>
<proteinExistence type="predicted"/>
<protein>
    <submittedName>
        <fullName evidence="1">Uncharacterized protein</fullName>
    </submittedName>
</protein>
<dbReference type="Gramene" id="KZM83993">
    <property type="protein sequence ID" value="KZM83993"/>
    <property type="gene ID" value="DCAR_028585"/>
</dbReference>
<reference evidence="1" key="1">
    <citation type="journal article" date="2016" name="Nat. Genet.">
        <title>A high-quality carrot genome assembly provides new insights into carotenoid accumulation and asterid genome evolution.</title>
        <authorList>
            <person name="Iorizzo M."/>
            <person name="Ellison S."/>
            <person name="Senalik D."/>
            <person name="Zeng P."/>
            <person name="Satapoomin P."/>
            <person name="Huang J."/>
            <person name="Bowman M."/>
            <person name="Iovene M."/>
            <person name="Sanseverino W."/>
            <person name="Cavagnaro P."/>
            <person name="Yildiz M."/>
            <person name="Macko-Podgorni A."/>
            <person name="Moranska E."/>
            <person name="Grzebelus E."/>
            <person name="Grzebelus D."/>
            <person name="Ashrafi H."/>
            <person name="Zheng Z."/>
            <person name="Cheng S."/>
            <person name="Spooner D."/>
            <person name="Van Deynze A."/>
            <person name="Simon P."/>
        </authorList>
    </citation>
    <scope>NUCLEOTIDE SEQUENCE [LARGE SCALE GENOMIC DNA]</scope>
    <source>
        <tissue evidence="1">Leaf</tissue>
    </source>
</reference>
<gene>
    <name evidence="1" type="ORF">DCAR_028585</name>
</gene>
<evidence type="ECO:0000313" key="1">
    <source>
        <dbReference type="EMBL" id="KZM83993.1"/>
    </source>
</evidence>
<dbReference type="AlphaFoldDB" id="A0A175YKJ6"/>
<name>A0A175YKJ6_DAUCS</name>
<comment type="caution">
    <text evidence="1">The sequence shown here is derived from an EMBL/GenBank/DDBJ whole genome shotgun (WGS) entry which is preliminary data.</text>
</comment>